<dbReference type="PANTHER" id="PTHR23070">
    <property type="entry name" value="BCS1 AAA-TYPE ATPASE"/>
    <property type="match status" value="1"/>
</dbReference>
<sequence>MNIDPVQILQVQLYSKFITDVVPQAMISNTNMVLFALCIIFYNILQYDFIRKKVYDVYDSYVTHNESYIMIPYHTMRYKNLGYGGSKELVRTIYSDTFHAINHYLENHMTQNIDKMVESTKNKPVGYYDDEKTDYMMVPAKKQKILLDAQRNIYFEITISEDNDENGEKDAKKDYGDKHPKYIYRIFKHGSGHYKELHEFLNHCVATYEKSKDDSNPKIYEYLKSEKDDYDNEKLVFQQYHFHSNKHLDKNVFLENRQEFINYIDKFSKYIEPVKKAQYDMEYENAGITYKSGMILHGPPGCGKSCTIRGILNRTGRIGVILRWGLFKTCSEFCAIFRSGKINGKQYKLSDLCFIVEDFDANNDDVLKTRKGGISHFNLPVMEHSIDSIDTEPIDVKEELRKSHETIHALKQFMAKKDDELTLDCVLNVMDGIIELHGAMIIFTTNHLEKIDPAFTRPGRIDKIVHLRNASVQMIREMVTYKYGIDLHPYDHYFAQMTDYKISPATVQNVYMNYPTEKIERCLQELVDLCNQSSL</sequence>
<evidence type="ECO:0000313" key="3">
    <source>
        <dbReference type="EMBL" id="QHU17198.1"/>
    </source>
</evidence>
<protein>
    <recommendedName>
        <fullName evidence="2">ATPase AAA-type core domain-containing protein</fullName>
    </recommendedName>
</protein>
<dbReference type="GO" id="GO:0005524">
    <property type="term" value="F:ATP binding"/>
    <property type="evidence" value="ECO:0007669"/>
    <property type="project" value="InterPro"/>
</dbReference>
<dbReference type="InterPro" id="IPR050747">
    <property type="entry name" value="Mitochondrial_chaperone_BCS1"/>
</dbReference>
<dbReference type="InterPro" id="IPR003959">
    <property type="entry name" value="ATPase_AAA_core"/>
</dbReference>
<proteinExistence type="predicted"/>
<keyword evidence="1" id="KW-1133">Transmembrane helix</keyword>
<evidence type="ECO:0000259" key="2">
    <source>
        <dbReference type="Pfam" id="PF00004"/>
    </source>
</evidence>
<name>A0A6C0KLJ0_9ZZZZ</name>
<feature type="domain" description="ATPase AAA-type core" evidence="2">
    <location>
        <begin position="416"/>
        <end position="467"/>
    </location>
</feature>
<keyword evidence="1" id="KW-0812">Transmembrane</keyword>
<dbReference type="SUPFAM" id="SSF52540">
    <property type="entry name" value="P-loop containing nucleoside triphosphate hydrolases"/>
    <property type="match status" value="1"/>
</dbReference>
<dbReference type="Pfam" id="PF00004">
    <property type="entry name" value="AAA"/>
    <property type="match status" value="1"/>
</dbReference>
<keyword evidence="1" id="KW-0472">Membrane</keyword>
<dbReference type="EMBL" id="MN740899">
    <property type="protein sequence ID" value="QHU17198.1"/>
    <property type="molecule type" value="Genomic_DNA"/>
</dbReference>
<organism evidence="3">
    <name type="scientific">viral metagenome</name>
    <dbReference type="NCBI Taxonomy" id="1070528"/>
    <lineage>
        <taxon>unclassified sequences</taxon>
        <taxon>metagenomes</taxon>
        <taxon>organismal metagenomes</taxon>
    </lineage>
</organism>
<dbReference type="Gene3D" id="3.40.50.300">
    <property type="entry name" value="P-loop containing nucleotide triphosphate hydrolases"/>
    <property type="match status" value="1"/>
</dbReference>
<dbReference type="AlphaFoldDB" id="A0A6C0KLJ0"/>
<evidence type="ECO:0000256" key="1">
    <source>
        <dbReference type="SAM" id="Phobius"/>
    </source>
</evidence>
<accession>A0A6C0KLJ0</accession>
<dbReference type="InterPro" id="IPR027417">
    <property type="entry name" value="P-loop_NTPase"/>
</dbReference>
<reference evidence="3" key="1">
    <citation type="journal article" date="2020" name="Nature">
        <title>Giant virus diversity and host interactions through global metagenomics.</title>
        <authorList>
            <person name="Schulz F."/>
            <person name="Roux S."/>
            <person name="Paez-Espino D."/>
            <person name="Jungbluth S."/>
            <person name="Walsh D.A."/>
            <person name="Denef V.J."/>
            <person name="McMahon K.D."/>
            <person name="Konstantinidis K.T."/>
            <person name="Eloe-Fadrosh E.A."/>
            <person name="Kyrpides N.C."/>
            <person name="Woyke T."/>
        </authorList>
    </citation>
    <scope>NUCLEOTIDE SEQUENCE</scope>
    <source>
        <strain evidence="3">GVMAG-S-3300012000-57</strain>
    </source>
</reference>
<dbReference type="GO" id="GO:0016887">
    <property type="term" value="F:ATP hydrolysis activity"/>
    <property type="evidence" value="ECO:0007669"/>
    <property type="project" value="InterPro"/>
</dbReference>
<feature type="transmembrane region" description="Helical" evidence="1">
    <location>
        <begin position="25"/>
        <end position="45"/>
    </location>
</feature>